<dbReference type="InterPro" id="IPR050640">
    <property type="entry name" value="Bact_2-comp_sensor_kinase"/>
</dbReference>
<organism evidence="3 4">
    <name type="scientific">Mangrovibacterium diazotrophicum</name>
    <dbReference type="NCBI Taxonomy" id="1261403"/>
    <lineage>
        <taxon>Bacteria</taxon>
        <taxon>Pseudomonadati</taxon>
        <taxon>Bacteroidota</taxon>
        <taxon>Bacteroidia</taxon>
        <taxon>Marinilabiliales</taxon>
        <taxon>Prolixibacteraceae</taxon>
        <taxon>Mangrovibacterium</taxon>
    </lineage>
</organism>
<evidence type="ECO:0000259" key="1">
    <source>
        <dbReference type="Pfam" id="PF02518"/>
    </source>
</evidence>
<dbReference type="AlphaFoldDB" id="A0A419W885"/>
<gene>
    <name evidence="3" type="ORF">BC643_2026</name>
</gene>
<dbReference type="PANTHER" id="PTHR34220:SF7">
    <property type="entry name" value="SENSOR HISTIDINE KINASE YPDA"/>
    <property type="match status" value="1"/>
</dbReference>
<keyword evidence="3" id="KW-0418">Kinase</keyword>
<proteinExistence type="predicted"/>
<comment type="caution">
    <text evidence="3">The sequence shown here is derived from an EMBL/GenBank/DDBJ whole genome shotgun (WGS) entry which is preliminary data.</text>
</comment>
<evidence type="ECO:0000259" key="2">
    <source>
        <dbReference type="Pfam" id="PF06580"/>
    </source>
</evidence>
<dbReference type="PANTHER" id="PTHR34220">
    <property type="entry name" value="SENSOR HISTIDINE KINASE YPDA"/>
    <property type="match status" value="1"/>
</dbReference>
<accession>A0A419W885</accession>
<dbReference type="Gene3D" id="3.30.565.10">
    <property type="entry name" value="Histidine kinase-like ATPase, C-terminal domain"/>
    <property type="match status" value="1"/>
</dbReference>
<evidence type="ECO:0000313" key="4">
    <source>
        <dbReference type="Proteomes" id="UP000283387"/>
    </source>
</evidence>
<keyword evidence="3" id="KW-0808">Transferase</keyword>
<keyword evidence="4" id="KW-1185">Reference proteome</keyword>
<dbReference type="Pfam" id="PF02518">
    <property type="entry name" value="HATPase_c"/>
    <property type="match status" value="1"/>
</dbReference>
<feature type="domain" description="Histidine kinase/HSP90-like ATPase" evidence="1">
    <location>
        <begin position="129"/>
        <end position="229"/>
    </location>
</feature>
<dbReference type="GO" id="GO:0016020">
    <property type="term" value="C:membrane"/>
    <property type="evidence" value="ECO:0007669"/>
    <property type="project" value="InterPro"/>
</dbReference>
<sequence length="232" mass="26714">MLVVLVFLYTRQKNRRKLKLSNLNTKVRELELTAIRAQMNPHFMYNCLNSIQNLVQQKRSDEAQTYISKFASLIRDVLKYSDKEEITLAEELNVIENYVSLENLRFDIDFRTHLDEQVDIYAVFVPPLLLQPLVENAIIHGLAPKADDKRLDLQINARPDFVCITIEDNGVGRKRVGMNKNQGTGNGLKFSRERLDLMKAKLNIDYKMTITDLETPSGEPIGTRVEICISDE</sequence>
<protein>
    <submittedName>
        <fullName evidence="3">Histidine kinase</fullName>
    </submittedName>
</protein>
<dbReference type="EMBL" id="RAPN01000001">
    <property type="protein sequence ID" value="RKD91664.1"/>
    <property type="molecule type" value="Genomic_DNA"/>
</dbReference>
<feature type="domain" description="Signal transduction histidine kinase internal region" evidence="2">
    <location>
        <begin position="31"/>
        <end position="107"/>
    </location>
</feature>
<dbReference type="SUPFAM" id="SSF55874">
    <property type="entry name" value="ATPase domain of HSP90 chaperone/DNA topoisomerase II/histidine kinase"/>
    <property type="match status" value="1"/>
</dbReference>
<dbReference type="InterPro" id="IPR010559">
    <property type="entry name" value="Sig_transdc_His_kin_internal"/>
</dbReference>
<dbReference type="InterPro" id="IPR036890">
    <property type="entry name" value="HATPase_C_sf"/>
</dbReference>
<reference evidence="3 4" key="1">
    <citation type="submission" date="2018-09" db="EMBL/GenBank/DDBJ databases">
        <title>Genomic Encyclopedia of Archaeal and Bacterial Type Strains, Phase II (KMG-II): from individual species to whole genera.</title>
        <authorList>
            <person name="Goeker M."/>
        </authorList>
    </citation>
    <scope>NUCLEOTIDE SEQUENCE [LARGE SCALE GENOMIC DNA]</scope>
    <source>
        <strain evidence="3 4">DSM 27148</strain>
    </source>
</reference>
<dbReference type="GO" id="GO:0000155">
    <property type="term" value="F:phosphorelay sensor kinase activity"/>
    <property type="evidence" value="ECO:0007669"/>
    <property type="project" value="InterPro"/>
</dbReference>
<evidence type="ECO:0000313" key="3">
    <source>
        <dbReference type="EMBL" id="RKD91664.1"/>
    </source>
</evidence>
<dbReference type="InterPro" id="IPR003594">
    <property type="entry name" value="HATPase_dom"/>
</dbReference>
<dbReference type="Proteomes" id="UP000283387">
    <property type="component" value="Unassembled WGS sequence"/>
</dbReference>
<dbReference type="Pfam" id="PF06580">
    <property type="entry name" value="His_kinase"/>
    <property type="match status" value="1"/>
</dbReference>
<name>A0A419W885_9BACT</name>